<evidence type="ECO:0000256" key="2">
    <source>
        <dbReference type="ARBA" id="ARBA00022840"/>
    </source>
</evidence>
<protein>
    <recommendedName>
        <fullName evidence="5">DNA mismatch repair proteins mutS family domain-containing protein</fullName>
    </recommendedName>
</protein>
<comment type="caution">
    <text evidence="6">The sequence shown here is derived from an EMBL/GenBank/DDBJ whole genome shotgun (WGS) entry which is preliminary data.</text>
</comment>
<evidence type="ECO:0000259" key="5">
    <source>
        <dbReference type="SMART" id="SM00534"/>
    </source>
</evidence>
<sequence>RNKWCSIGWNIHSSIGQQYLYHTLHTLTSPNTVRKLDSCIDFFIENEELRIQVQKILLALSHKSAYSYHYITTKHNYFNSKKLKTALLLNLLTLITFVLSFISYTFVLLMIPIFSINLYLHFRNKYAQYNLLDATNNFKLVHKAYSEIEKLNELRNLIEKETTVDEKNKIKKLYFLTHFFSAENIVKDDITTLVFFPLELLKILFNIEVITLELFAKLSVSIKDILKKNFEIIAKVDITIAIADLQVENTLCKPTFIKNKEIHISEIIHPLITNCIHNDLNLTNKSLLLTGSNMAGKTTFIRTFTINAILAQTLGFVFAKKYEAPFSKINTSIRITDNLEDNTSYYLKEVKRLKEFIQQAETNSPYILVLDEILKGTNTIERIASSYAILKYLNDTNSIVLVFTYDLELIDLLEKENYQCQFLQENIVNNQLHFDYKLQLGKIKTTNAITILELQKFPKLITDLAHTTKKSFS</sequence>
<evidence type="ECO:0000256" key="3">
    <source>
        <dbReference type="ARBA" id="ARBA00023125"/>
    </source>
</evidence>
<evidence type="ECO:0000256" key="4">
    <source>
        <dbReference type="SAM" id="Phobius"/>
    </source>
</evidence>
<dbReference type="AlphaFoldDB" id="A0A7K1GQD5"/>
<keyword evidence="4" id="KW-1133">Transmembrane helix</keyword>
<dbReference type="GO" id="GO:0005829">
    <property type="term" value="C:cytosol"/>
    <property type="evidence" value="ECO:0007669"/>
    <property type="project" value="TreeGrafter"/>
</dbReference>
<dbReference type="SUPFAM" id="SSF52540">
    <property type="entry name" value="P-loop containing nucleoside triphosphate hydrolases"/>
    <property type="match status" value="1"/>
</dbReference>
<reference evidence="6 7" key="1">
    <citation type="journal article" date="2006" name="Int. J. Syst. Evol. Microbiol.">
        <title>Myroides pelagicus sp. nov., isolated from seawater in Thailand.</title>
        <authorList>
            <person name="Yoon J."/>
            <person name="Maneerat S."/>
            <person name="Kawai F."/>
            <person name="Yokota A."/>
        </authorList>
    </citation>
    <scope>NUCLEOTIDE SEQUENCE [LARGE SCALE GENOMIC DNA]</scope>
    <source>
        <strain evidence="6 7">SM1T</strain>
    </source>
</reference>
<dbReference type="Proteomes" id="UP000488936">
    <property type="component" value="Unassembled WGS sequence"/>
</dbReference>
<dbReference type="GO" id="GO:0030983">
    <property type="term" value="F:mismatched DNA binding"/>
    <property type="evidence" value="ECO:0007669"/>
    <property type="project" value="InterPro"/>
</dbReference>
<keyword evidence="3" id="KW-0238">DNA-binding</keyword>
<organism evidence="6 7">
    <name type="scientific">Myroides pelagicus</name>
    <dbReference type="NCBI Taxonomy" id="270914"/>
    <lineage>
        <taxon>Bacteria</taxon>
        <taxon>Pseudomonadati</taxon>
        <taxon>Bacteroidota</taxon>
        <taxon>Flavobacteriia</taxon>
        <taxon>Flavobacteriales</taxon>
        <taxon>Flavobacteriaceae</taxon>
        <taxon>Myroides</taxon>
    </lineage>
</organism>
<dbReference type="EMBL" id="WMJY01000069">
    <property type="protein sequence ID" value="MTH31077.1"/>
    <property type="molecule type" value="Genomic_DNA"/>
</dbReference>
<dbReference type="PANTHER" id="PTHR11361:SF152">
    <property type="entry name" value="DNA MISMATCH REPAIR PROTEIN"/>
    <property type="match status" value="1"/>
</dbReference>
<keyword evidence="2" id="KW-0067">ATP-binding</keyword>
<dbReference type="RefSeq" id="WP_155037043.1">
    <property type="nucleotide sequence ID" value="NZ_WMJY01000069.1"/>
</dbReference>
<accession>A0A7K1GQD5</accession>
<feature type="domain" description="DNA mismatch repair proteins mutS family" evidence="5">
    <location>
        <begin position="284"/>
        <end position="470"/>
    </location>
</feature>
<dbReference type="Gene3D" id="3.40.50.300">
    <property type="entry name" value="P-loop containing nucleotide triphosphate hydrolases"/>
    <property type="match status" value="1"/>
</dbReference>
<dbReference type="GO" id="GO:0006298">
    <property type="term" value="P:mismatch repair"/>
    <property type="evidence" value="ECO:0007669"/>
    <property type="project" value="InterPro"/>
</dbReference>
<dbReference type="GO" id="GO:0140664">
    <property type="term" value="F:ATP-dependent DNA damage sensor activity"/>
    <property type="evidence" value="ECO:0007669"/>
    <property type="project" value="InterPro"/>
</dbReference>
<dbReference type="InterPro" id="IPR045076">
    <property type="entry name" value="MutS"/>
</dbReference>
<dbReference type="GO" id="GO:0005524">
    <property type="term" value="F:ATP binding"/>
    <property type="evidence" value="ECO:0007669"/>
    <property type="project" value="UniProtKB-KW"/>
</dbReference>
<dbReference type="OrthoDB" id="9802448at2"/>
<proteinExistence type="predicted"/>
<name>A0A7K1GQD5_9FLAO</name>
<gene>
    <name evidence="6" type="ORF">GJV77_14490</name>
</gene>
<evidence type="ECO:0000313" key="6">
    <source>
        <dbReference type="EMBL" id="MTH31077.1"/>
    </source>
</evidence>
<keyword evidence="1" id="KW-0547">Nucleotide-binding</keyword>
<evidence type="ECO:0000313" key="7">
    <source>
        <dbReference type="Proteomes" id="UP000488936"/>
    </source>
</evidence>
<dbReference type="SMART" id="SM00534">
    <property type="entry name" value="MUTSac"/>
    <property type="match status" value="1"/>
</dbReference>
<keyword evidence="7" id="KW-1185">Reference proteome</keyword>
<evidence type="ECO:0000256" key="1">
    <source>
        <dbReference type="ARBA" id="ARBA00022741"/>
    </source>
</evidence>
<dbReference type="PANTHER" id="PTHR11361">
    <property type="entry name" value="DNA MISMATCH REPAIR PROTEIN MUTS FAMILY MEMBER"/>
    <property type="match status" value="1"/>
</dbReference>
<feature type="non-terminal residue" evidence="6">
    <location>
        <position position="1"/>
    </location>
</feature>
<feature type="transmembrane region" description="Helical" evidence="4">
    <location>
        <begin position="87"/>
        <end position="120"/>
    </location>
</feature>
<keyword evidence="4" id="KW-0472">Membrane</keyword>
<keyword evidence="4" id="KW-0812">Transmembrane</keyword>
<dbReference type="Pfam" id="PF00488">
    <property type="entry name" value="MutS_V"/>
    <property type="match status" value="1"/>
</dbReference>
<dbReference type="InterPro" id="IPR000432">
    <property type="entry name" value="DNA_mismatch_repair_MutS_C"/>
</dbReference>
<dbReference type="InterPro" id="IPR027417">
    <property type="entry name" value="P-loop_NTPase"/>
</dbReference>